<evidence type="ECO:0000256" key="8">
    <source>
        <dbReference type="SAM" id="MobiDB-lite"/>
    </source>
</evidence>
<dbReference type="Proteomes" id="UP000327493">
    <property type="component" value="Chromosome 6"/>
</dbReference>
<feature type="compositionally biased region" description="Acidic residues" evidence="8">
    <location>
        <begin position="1"/>
        <end position="12"/>
    </location>
</feature>
<evidence type="ECO:0000256" key="4">
    <source>
        <dbReference type="ARBA" id="ARBA00013039"/>
    </source>
</evidence>
<protein>
    <recommendedName>
        <fullName evidence="4">rhomboid protease</fullName>
        <ecNumber evidence="4">3.4.21.105</ecNumber>
    </recommendedName>
</protein>
<dbReference type="InterPro" id="IPR051739">
    <property type="entry name" value="Rhomboid_IM_Serine_Proteases"/>
</dbReference>
<comment type="caution">
    <text evidence="11">The sequence shown here is derived from an EMBL/GenBank/DDBJ whole genome shotgun (WGS) entry which is preliminary data.</text>
</comment>
<comment type="similarity">
    <text evidence="3">Belongs to the peptidase S54 family.</text>
</comment>
<reference evidence="11 12" key="1">
    <citation type="submission" date="2019-08" db="EMBL/GenBank/DDBJ databases">
        <title>A chromosome-level genome assembly, high-density linkage maps, and genome scans reveal the genomic architecture of hybrid incompatibilities underlying speciation via character displacement in darters (Percidae: Etheostominae).</title>
        <authorList>
            <person name="Moran R.L."/>
            <person name="Catchen J.M."/>
            <person name="Fuller R.C."/>
        </authorList>
    </citation>
    <scope>NUCLEOTIDE SEQUENCE [LARGE SCALE GENOMIC DNA]</scope>
    <source>
        <strain evidence="11">EspeVRDwgs_2016</strain>
        <tissue evidence="11">Muscle</tissue>
    </source>
</reference>
<feature type="domain" description="Peptidase S54 rhomboid" evidence="10">
    <location>
        <begin position="116"/>
        <end position="250"/>
    </location>
</feature>
<keyword evidence="7 9" id="KW-0472">Membrane</keyword>
<evidence type="ECO:0000256" key="6">
    <source>
        <dbReference type="ARBA" id="ARBA00022989"/>
    </source>
</evidence>
<feature type="transmembrane region" description="Helical" evidence="9">
    <location>
        <begin position="167"/>
        <end position="186"/>
    </location>
</feature>
<evidence type="ECO:0000313" key="11">
    <source>
        <dbReference type="EMBL" id="KAA8591781.1"/>
    </source>
</evidence>
<evidence type="ECO:0000313" key="12">
    <source>
        <dbReference type="Proteomes" id="UP000327493"/>
    </source>
</evidence>
<organism evidence="11 12">
    <name type="scientific">Etheostoma spectabile</name>
    <name type="common">orangethroat darter</name>
    <dbReference type="NCBI Taxonomy" id="54343"/>
    <lineage>
        <taxon>Eukaryota</taxon>
        <taxon>Metazoa</taxon>
        <taxon>Chordata</taxon>
        <taxon>Craniata</taxon>
        <taxon>Vertebrata</taxon>
        <taxon>Euteleostomi</taxon>
        <taxon>Actinopterygii</taxon>
        <taxon>Neopterygii</taxon>
        <taxon>Teleostei</taxon>
        <taxon>Neoteleostei</taxon>
        <taxon>Acanthomorphata</taxon>
        <taxon>Eupercaria</taxon>
        <taxon>Perciformes</taxon>
        <taxon>Percoidei</taxon>
        <taxon>Percidae</taxon>
        <taxon>Etheostomatinae</taxon>
        <taxon>Etheostoma</taxon>
    </lineage>
</organism>
<feature type="transmembrane region" description="Helical" evidence="9">
    <location>
        <begin position="68"/>
        <end position="92"/>
    </location>
</feature>
<evidence type="ECO:0000256" key="3">
    <source>
        <dbReference type="ARBA" id="ARBA00009045"/>
    </source>
</evidence>
<dbReference type="SUPFAM" id="SSF144091">
    <property type="entry name" value="Rhomboid-like"/>
    <property type="match status" value="1"/>
</dbReference>
<proteinExistence type="inferred from homology"/>
<name>A0A5J5DEN7_9PERO</name>
<feature type="transmembrane region" description="Helical" evidence="9">
    <location>
        <begin position="229"/>
        <end position="249"/>
    </location>
</feature>
<comment type="subcellular location">
    <subcellularLocation>
        <location evidence="2">Membrane</location>
        <topology evidence="2">Multi-pass membrane protein</topology>
    </subcellularLocation>
</comment>
<keyword evidence="12" id="KW-1185">Reference proteome</keyword>
<feature type="transmembrane region" description="Helical" evidence="9">
    <location>
        <begin position="261"/>
        <end position="283"/>
    </location>
</feature>
<dbReference type="EC" id="3.4.21.105" evidence="4"/>
<dbReference type="PANTHER" id="PTHR45840">
    <property type="entry name" value="RHOMBOID-RELATED PROTEIN"/>
    <property type="match status" value="1"/>
</dbReference>
<dbReference type="InterPro" id="IPR022764">
    <property type="entry name" value="Peptidase_S54_rhomboid_dom"/>
</dbReference>
<keyword evidence="5 9" id="KW-0812">Transmembrane</keyword>
<dbReference type="Pfam" id="PF01694">
    <property type="entry name" value="Rhomboid"/>
    <property type="match status" value="1"/>
</dbReference>
<feature type="transmembrane region" description="Helical" evidence="9">
    <location>
        <begin position="198"/>
        <end position="217"/>
    </location>
</feature>
<evidence type="ECO:0000256" key="9">
    <source>
        <dbReference type="SAM" id="Phobius"/>
    </source>
</evidence>
<accession>A0A5J5DEN7</accession>
<dbReference type="EMBL" id="VOFY01000006">
    <property type="protein sequence ID" value="KAA8591781.1"/>
    <property type="molecule type" value="Genomic_DNA"/>
</dbReference>
<dbReference type="PANTHER" id="PTHR45840:SF6">
    <property type="entry name" value="RHOMBOID-RELATED PROTEIN 2"/>
    <property type="match status" value="1"/>
</dbReference>
<dbReference type="Gene3D" id="1.20.1540.10">
    <property type="entry name" value="Rhomboid-like"/>
    <property type="match status" value="1"/>
</dbReference>
<comment type="catalytic activity">
    <reaction evidence="1">
        <text>Cleaves type-1 transmembrane domains using a catalytic dyad composed of serine and histidine that are contributed by different transmembrane domains.</text>
        <dbReference type="EC" id="3.4.21.105"/>
    </reaction>
</comment>
<dbReference type="GO" id="GO:0016020">
    <property type="term" value="C:membrane"/>
    <property type="evidence" value="ECO:0007669"/>
    <property type="project" value="UniProtKB-SubCell"/>
</dbReference>
<gene>
    <name evidence="11" type="ORF">FQN60_017155</name>
</gene>
<dbReference type="AlphaFoldDB" id="A0A5J5DEN7"/>
<dbReference type="InterPro" id="IPR035952">
    <property type="entry name" value="Rhomboid-like_sf"/>
</dbReference>
<dbReference type="GO" id="GO:0004252">
    <property type="term" value="F:serine-type endopeptidase activity"/>
    <property type="evidence" value="ECO:0007669"/>
    <property type="project" value="InterPro"/>
</dbReference>
<feature type="compositionally biased region" description="Basic and acidic residues" evidence="8">
    <location>
        <begin position="13"/>
        <end position="32"/>
    </location>
</feature>
<feature type="transmembrane region" description="Helical" evidence="9">
    <location>
        <begin position="144"/>
        <end position="161"/>
    </location>
</feature>
<keyword evidence="6 9" id="KW-1133">Transmembrane helix</keyword>
<evidence type="ECO:0000256" key="5">
    <source>
        <dbReference type="ARBA" id="ARBA00022692"/>
    </source>
</evidence>
<evidence type="ECO:0000259" key="10">
    <source>
        <dbReference type="Pfam" id="PF01694"/>
    </source>
</evidence>
<feature type="region of interest" description="Disordered" evidence="8">
    <location>
        <begin position="1"/>
        <end position="32"/>
    </location>
</feature>
<sequence length="287" mass="32256">MEDIDIEQEEPFPVDRDGRHFKGEEDQPDNKREMGCCEKFHYSMSRWMLPEDLRETYLERANCLPPPIFIILISIAEVAVALNLAVFIYYAVWKPQKQWVTLDEGIWNSPLSYKPDVQHIVGNLLMQLLVGIPLELVHKGFEVGMVYLCGVLAGSLASSIFDPFSALVGASGGVYALLGGYFMNAVVNFREMIPLLGIFRILAIVIFVGTDFGFAFYRRFVSQEAGMQVSFVAHFGGIGAGMTIGYVFFSAYNQKLLKDPRFWLCIVGYILCVVFAVVFNIFLSPAP</sequence>
<evidence type="ECO:0000256" key="7">
    <source>
        <dbReference type="ARBA" id="ARBA00023136"/>
    </source>
</evidence>
<evidence type="ECO:0000256" key="2">
    <source>
        <dbReference type="ARBA" id="ARBA00004141"/>
    </source>
</evidence>
<evidence type="ECO:0000256" key="1">
    <source>
        <dbReference type="ARBA" id="ARBA00000156"/>
    </source>
</evidence>